<dbReference type="RefSeq" id="XP_019040044.1">
    <property type="nucleotide sequence ID" value="XM_019186209.1"/>
</dbReference>
<keyword evidence="3" id="KW-1185">Reference proteome</keyword>
<name>A0A1E3P7I1_WICAA</name>
<keyword evidence="1" id="KW-0472">Membrane</keyword>
<dbReference type="EMBL" id="KV454209">
    <property type="protein sequence ID" value="ODQ60837.1"/>
    <property type="molecule type" value="Genomic_DNA"/>
</dbReference>
<reference evidence="2 3" key="1">
    <citation type="journal article" date="2016" name="Proc. Natl. Acad. Sci. U.S.A.">
        <title>Comparative genomics of biotechnologically important yeasts.</title>
        <authorList>
            <person name="Riley R."/>
            <person name="Haridas S."/>
            <person name="Wolfe K.H."/>
            <person name="Lopes M.R."/>
            <person name="Hittinger C.T."/>
            <person name="Goeker M."/>
            <person name="Salamov A.A."/>
            <person name="Wisecaver J.H."/>
            <person name="Long T.M."/>
            <person name="Calvey C.H."/>
            <person name="Aerts A.L."/>
            <person name="Barry K.W."/>
            <person name="Choi C."/>
            <person name="Clum A."/>
            <person name="Coughlan A.Y."/>
            <person name="Deshpande S."/>
            <person name="Douglass A.P."/>
            <person name="Hanson S.J."/>
            <person name="Klenk H.-P."/>
            <person name="LaButti K.M."/>
            <person name="Lapidus A."/>
            <person name="Lindquist E.A."/>
            <person name="Lipzen A.M."/>
            <person name="Meier-Kolthoff J.P."/>
            <person name="Ohm R.A."/>
            <person name="Otillar R.P."/>
            <person name="Pangilinan J.L."/>
            <person name="Peng Y."/>
            <person name="Rokas A."/>
            <person name="Rosa C.A."/>
            <person name="Scheuner C."/>
            <person name="Sibirny A.A."/>
            <person name="Slot J.C."/>
            <person name="Stielow J.B."/>
            <person name="Sun H."/>
            <person name="Kurtzman C.P."/>
            <person name="Blackwell M."/>
            <person name="Grigoriev I.V."/>
            <person name="Jeffries T.W."/>
        </authorList>
    </citation>
    <scope>NUCLEOTIDE SEQUENCE [LARGE SCALE GENOMIC DNA]</scope>
    <source>
        <strain evidence="3">ATCC 58044 / CBS 1984 / NCYC 433 / NRRL Y-366-8</strain>
    </source>
</reference>
<proteinExistence type="predicted"/>
<evidence type="ECO:0000313" key="2">
    <source>
        <dbReference type="EMBL" id="ODQ60837.1"/>
    </source>
</evidence>
<evidence type="ECO:0000256" key="1">
    <source>
        <dbReference type="SAM" id="Phobius"/>
    </source>
</evidence>
<organism evidence="2 3">
    <name type="scientific">Wickerhamomyces anomalus (strain ATCC 58044 / CBS 1984 / NCYC 433 / NRRL Y-366-8)</name>
    <name type="common">Yeast</name>
    <name type="synonym">Hansenula anomala</name>
    <dbReference type="NCBI Taxonomy" id="683960"/>
    <lineage>
        <taxon>Eukaryota</taxon>
        <taxon>Fungi</taxon>
        <taxon>Dikarya</taxon>
        <taxon>Ascomycota</taxon>
        <taxon>Saccharomycotina</taxon>
        <taxon>Saccharomycetes</taxon>
        <taxon>Phaffomycetales</taxon>
        <taxon>Wickerhamomycetaceae</taxon>
        <taxon>Wickerhamomyces</taxon>
    </lineage>
</organism>
<feature type="transmembrane region" description="Helical" evidence="1">
    <location>
        <begin position="119"/>
        <end position="140"/>
    </location>
</feature>
<gene>
    <name evidence="2" type="ORF">WICANDRAFT_90071</name>
</gene>
<dbReference type="Proteomes" id="UP000094112">
    <property type="component" value="Unassembled WGS sequence"/>
</dbReference>
<keyword evidence="1" id="KW-0812">Transmembrane</keyword>
<sequence length="141" mass="15993">MAIYVSCFPQKQFCIYCKCIKAYHQKLIYEKNSQGYEVNDNDIKLAKSYRDISQLEKGQLNESPEPQDGAAIESAFNFAVDELKAGVNDDYVRLYPTLLFCVNGKIMARYVKGATIFKWQSFIGSVVCGVAVVGFLTLVYW</sequence>
<evidence type="ECO:0000313" key="3">
    <source>
        <dbReference type="Proteomes" id="UP000094112"/>
    </source>
</evidence>
<keyword evidence="1" id="KW-1133">Transmembrane helix</keyword>
<dbReference type="GeneID" id="30203455"/>
<dbReference type="AlphaFoldDB" id="A0A1E3P7I1"/>
<accession>A0A1E3P7I1</accession>
<protein>
    <submittedName>
        <fullName evidence="2">Uncharacterized protein</fullName>
    </submittedName>
</protein>